<feature type="domain" description="RNase H type-1" evidence="1">
    <location>
        <begin position="5"/>
        <end position="68"/>
    </location>
</feature>
<dbReference type="Gramene" id="OIT08522">
    <property type="protein sequence ID" value="OIT08522"/>
    <property type="gene ID" value="A4A49_55312"/>
</dbReference>
<dbReference type="GO" id="GO:0004523">
    <property type="term" value="F:RNA-DNA hybrid ribonuclease activity"/>
    <property type="evidence" value="ECO:0007669"/>
    <property type="project" value="InterPro"/>
</dbReference>
<dbReference type="AlphaFoldDB" id="A0A1J6IUX0"/>
<reference evidence="2" key="1">
    <citation type="submission" date="2016-11" db="EMBL/GenBank/DDBJ databases">
        <title>The genome of Nicotiana attenuata.</title>
        <authorList>
            <person name="Xu S."/>
            <person name="Brockmoeller T."/>
            <person name="Gaquerel E."/>
            <person name="Navarro A."/>
            <person name="Kuhl H."/>
            <person name="Gase K."/>
            <person name="Ling Z."/>
            <person name="Zhou W."/>
            <person name="Kreitzer C."/>
            <person name="Stanke M."/>
            <person name="Tang H."/>
            <person name="Lyons E."/>
            <person name="Pandey P."/>
            <person name="Pandey S.P."/>
            <person name="Timmermann B."/>
            <person name="Baldwin I.T."/>
        </authorList>
    </citation>
    <scope>NUCLEOTIDE SEQUENCE [LARGE SCALE GENOMIC DNA]</scope>
    <source>
        <strain evidence="2">UT</strain>
    </source>
</reference>
<evidence type="ECO:0000259" key="1">
    <source>
        <dbReference type="Pfam" id="PF13456"/>
    </source>
</evidence>
<dbReference type="InterPro" id="IPR036397">
    <property type="entry name" value="RNaseH_sf"/>
</dbReference>
<dbReference type="SMR" id="A0A1J6IUX0"/>
<dbReference type="Gene3D" id="3.30.420.10">
    <property type="entry name" value="Ribonuclease H-like superfamily/Ribonuclease H"/>
    <property type="match status" value="1"/>
</dbReference>
<evidence type="ECO:0000313" key="2">
    <source>
        <dbReference type="EMBL" id="OIT08522.1"/>
    </source>
</evidence>
<evidence type="ECO:0000313" key="3">
    <source>
        <dbReference type="Proteomes" id="UP000187609"/>
    </source>
</evidence>
<protein>
    <recommendedName>
        <fullName evidence="1">RNase H type-1 domain-containing protein</fullName>
    </recommendedName>
</protein>
<keyword evidence="3" id="KW-1185">Reference proteome</keyword>
<dbReference type="Pfam" id="PF13456">
    <property type="entry name" value="RVT_3"/>
    <property type="match status" value="1"/>
</dbReference>
<organism evidence="2 3">
    <name type="scientific">Nicotiana attenuata</name>
    <name type="common">Coyote tobacco</name>
    <dbReference type="NCBI Taxonomy" id="49451"/>
    <lineage>
        <taxon>Eukaryota</taxon>
        <taxon>Viridiplantae</taxon>
        <taxon>Streptophyta</taxon>
        <taxon>Embryophyta</taxon>
        <taxon>Tracheophyta</taxon>
        <taxon>Spermatophyta</taxon>
        <taxon>Magnoliopsida</taxon>
        <taxon>eudicotyledons</taxon>
        <taxon>Gunneridae</taxon>
        <taxon>Pentapetalae</taxon>
        <taxon>asterids</taxon>
        <taxon>lamiids</taxon>
        <taxon>Solanales</taxon>
        <taxon>Solanaceae</taxon>
        <taxon>Nicotianoideae</taxon>
        <taxon>Nicotianeae</taxon>
        <taxon>Nicotiana</taxon>
    </lineage>
</organism>
<proteinExistence type="predicted"/>
<dbReference type="InterPro" id="IPR053151">
    <property type="entry name" value="RNase_H-like"/>
</dbReference>
<dbReference type="GO" id="GO:0003676">
    <property type="term" value="F:nucleic acid binding"/>
    <property type="evidence" value="ECO:0007669"/>
    <property type="project" value="InterPro"/>
</dbReference>
<sequence>MVSFNGYDRVILEFDSKLVVDKLNIIYAPPWNIKDIIREAHQCIHEHNIIIKHCFREENNVAYVLAKWSHDIQEALIFNQMNLTKQAIGHYRLDKMQVPNQGSCPQ</sequence>
<dbReference type="InterPro" id="IPR012337">
    <property type="entry name" value="RNaseH-like_sf"/>
</dbReference>
<dbReference type="SUPFAM" id="SSF53098">
    <property type="entry name" value="Ribonuclease H-like"/>
    <property type="match status" value="1"/>
</dbReference>
<name>A0A1J6IUX0_NICAT</name>
<dbReference type="PANTHER" id="PTHR47723">
    <property type="entry name" value="OS05G0353850 PROTEIN"/>
    <property type="match status" value="1"/>
</dbReference>
<dbReference type="EMBL" id="MJEQ01037183">
    <property type="protein sequence ID" value="OIT08522.1"/>
    <property type="molecule type" value="Genomic_DNA"/>
</dbReference>
<dbReference type="Proteomes" id="UP000187609">
    <property type="component" value="Unassembled WGS sequence"/>
</dbReference>
<comment type="caution">
    <text evidence="2">The sequence shown here is derived from an EMBL/GenBank/DDBJ whole genome shotgun (WGS) entry which is preliminary data.</text>
</comment>
<accession>A0A1J6IUX0</accession>
<gene>
    <name evidence="2" type="ORF">A4A49_55312</name>
</gene>
<dbReference type="InterPro" id="IPR002156">
    <property type="entry name" value="RNaseH_domain"/>
</dbReference>
<dbReference type="PANTHER" id="PTHR47723:SF19">
    <property type="entry name" value="POLYNUCLEOTIDYL TRANSFERASE, RIBONUCLEASE H-LIKE SUPERFAMILY PROTEIN"/>
    <property type="match status" value="1"/>
</dbReference>